<evidence type="ECO:0000256" key="3">
    <source>
        <dbReference type="ARBA" id="ARBA00001941"/>
    </source>
</evidence>
<evidence type="ECO:0000256" key="13">
    <source>
        <dbReference type="PIRSR" id="PIRSR001461-2"/>
    </source>
</evidence>
<evidence type="ECO:0000256" key="5">
    <source>
        <dbReference type="ARBA" id="ARBA00001954"/>
    </source>
</evidence>
<feature type="binding site" evidence="10 14">
    <location>
        <position position="12"/>
    </location>
    <ligand>
        <name>substrate</name>
    </ligand>
</feature>
<dbReference type="EMBL" id="JAABLQ010000002">
    <property type="protein sequence ID" value="NBN79844.1"/>
    <property type="molecule type" value="Genomic_DNA"/>
</dbReference>
<comment type="cofactor">
    <cofactor evidence="4">
        <name>Zn(2+)</name>
        <dbReference type="ChEBI" id="CHEBI:29105"/>
    </cofactor>
</comment>
<dbReference type="PANTHER" id="PTHR11749">
    <property type="entry name" value="RIBULOSE-5-PHOSPHATE-3-EPIMERASE"/>
    <property type="match status" value="1"/>
</dbReference>
<feature type="binding site" evidence="10">
    <location>
        <begin position="177"/>
        <end position="179"/>
    </location>
    <ligand>
        <name>substrate</name>
    </ligand>
</feature>
<dbReference type="RefSeq" id="WP_161709353.1">
    <property type="nucleotide sequence ID" value="NZ_JAABLQ010000002.1"/>
</dbReference>
<comment type="function">
    <text evidence="10">Catalyzes the reversible epimerization of D-ribulose 5-phosphate to D-xylulose 5-phosphate.</text>
</comment>
<reference evidence="16" key="1">
    <citation type="submission" date="2020-01" db="EMBL/GenBank/DDBJ databases">
        <authorList>
            <person name="Fang Y."/>
            <person name="Sun R."/>
            <person name="Nie L."/>
            <person name="He J."/>
            <person name="Hao L."/>
            <person name="Wang L."/>
            <person name="Su S."/>
            <person name="Lv E."/>
            <person name="Zhang Z."/>
            <person name="Xie R."/>
            <person name="Liu H."/>
        </authorList>
    </citation>
    <scope>NUCLEOTIDE SEQUENCE [LARGE SCALE GENOMIC DNA]</scope>
    <source>
        <strain evidence="16">XCT-53</strain>
    </source>
</reference>
<comment type="cofactor">
    <cofactor evidence="5">
        <name>Fe(2+)</name>
        <dbReference type="ChEBI" id="CHEBI:29033"/>
    </cofactor>
</comment>
<dbReference type="HAMAP" id="MF_02227">
    <property type="entry name" value="RPE"/>
    <property type="match status" value="1"/>
</dbReference>
<feature type="binding site" evidence="10 14">
    <location>
        <position position="70"/>
    </location>
    <ligand>
        <name>substrate</name>
    </ligand>
</feature>
<dbReference type="CDD" id="cd00429">
    <property type="entry name" value="RPE"/>
    <property type="match status" value="1"/>
</dbReference>
<keyword evidence="13" id="KW-0170">Cobalt</keyword>
<dbReference type="EC" id="5.1.3.1" evidence="7 10"/>
<dbReference type="Gene3D" id="3.20.20.70">
    <property type="entry name" value="Aldolase class I"/>
    <property type="match status" value="1"/>
</dbReference>
<evidence type="ECO:0000256" key="11">
    <source>
        <dbReference type="PIRNR" id="PIRNR001461"/>
    </source>
</evidence>
<sequence length="231" mass="24423">MSAKPHTLIAPSMLASDFSRLRDEIRAIDAAGADWIHLDVMDGHFVPNITFGPDVIAAMRPHTTKVFDTHLMIAPCDAYLEAFAKAGSDIITVHAEAGPHLDRSLQAIRALGKKAGVSLNPSTPESVIEYVLDRLDLILVMTVNPGFGGQKFIPAMVEKVARLRKMVGERPIDIEIDGGVTPETAPLVAAAGANVLVAGSAVFKGGTPETAHVYAAQIAAIRQAADAATRS</sequence>
<dbReference type="GO" id="GO:0004750">
    <property type="term" value="F:D-ribulose-phosphate 3-epimerase activity"/>
    <property type="evidence" value="ECO:0007669"/>
    <property type="project" value="UniProtKB-UniRule"/>
</dbReference>
<dbReference type="Proteomes" id="UP000586722">
    <property type="component" value="Unassembled WGS sequence"/>
</dbReference>
<dbReference type="Pfam" id="PF00834">
    <property type="entry name" value="Ribul_P_3_epim"/>
    <property type="match status" value="1"/>
</dbReference>
<evidence type="ECO:0000313" key="15">
    <source>
        <dbReference type="EMBL" id="NBN79844.1"/>
    </source>
</evidence>
<accession>A0A7X5J9H9</accession>
<feature type="binding site" evidence="10 13">
    <location>
        <position position="39"/>
    </location>
    <ligand>
        <name>a divalent metal cation</name>
        <dbReference type="ChEBI" id="CHEBI:60240"/>
    </ligand>
</feature>
<keyword evidence="8 10" id="KW-0479">Metal-binding</keyword>
<dbReference type="InterPro" id="IPR026019">
    <property type="entry name" value="Ribul_P_3_epim"/>
</dbReference>
<feature type="active site" description="Proton donor" evidence="10 12">
    <location>
        <position position="177"/>
    </location>
</feature>
<comment type="cofactor">
    <cofactor evidence="2">
        <name>Mn(2+)</name>
        <dbReference type="ChEBI" id="CHEBI:29035"/>
    </cofactor>
</comment>
<keyword evidence="9 10" id="KW-0413">Isomerase</keyword>
<feature type="binding site" evidence="10 14">
    <location>
        <begin position="146"/>
        <end position="149"/>
    </location>
    <ligand>
        <name>substrate</name>
    </ligand>
</feature>
<dbReference type="InterPro" id="IPR013785">
    <property type="entry name" value="Aldolase_TIM"/>
</dbReference>
<comment type="catalytic activity">
    <reaction evidence="1 10 11">
        <text>D-ribulose 5-phosphate = D-xylulose 5-phosphate</text>
        <dbReference type="Rhea" id="RHEA:13677"/>
        <dbReference type="ChEBI" id="CHEBI:57737"/>
        <dbReference type="ChEBI" id="CHEBI:58121"/>
        <dbReference type="EC" id="5.1.3.1"/>
    </reaction>
</comment>
<dbReference type="NCBIfam" id="NF004076">
    <property type="entry name" value="PRK05581.1-4"/>
    <property type="match status" value="1"/>
</dbReference>
<evidence type="ECO:0000256" key="10">
    <source>
        <dbReference type="HAMAP-Rule" id="MF_02227"/>
    </source>
</evidence>
<dbReference type="GO" id="GO:0046872">
    <property type="term" value="F:metal ion binding"/>
    <property type="evidence" value="ECO:0007669"/>
    <property type="project" value="UniProtKB-UniRule"/>
</dbReference>
<dbReference type="AlphaFoldDB" id="A0A7X5J9H9"/>
<comment type="similarity">
    <text evidence="6 10 11">Belongs to the ribulose-phosphate 3-epimerase family.</text>
</comment>
<dbReference type="InterPro" id="IPR011060">
    <property type="entry name" value="RibuloseP-bd_barrel"/>
</dbReference>
<keyword evidence="16" id="KW-1185">Reference proteome</keyword>
<feature type="binding site" evidence="10 13">
    <location>
        <position position="70"/>
    </location>
    <ligand>
        <name>a divalent metal cation</name>
        <dbReference type="ChEBI" id="CHEBI:60240"/>
    </ligand>
</feature>
<dbReference type="NCBIfam" id="TIGR01163">
    <property type="entry name" value="rpe"/>
    <property type="match status" value="1"/>
</dbReference>
<evidence type="ECO:0000256" key="2">
    <source>
        <dbReference type="ARBA" id="ARBA00001936"/>
    </source>
</evidence>
<evidence type="ECO:0000256" key="14">
    <source>
        <dbReference type="PIRSR" id="PIRSR001461-3"/>
    </source>
</evidence>
<comment type="caution">
    <text evidence="15">The sequence shown here is derived from an EMBL/GenBank/DDBJ whole genome shotgun (WGS) entry which is preliminary data.</text>
</comment>
<feature type="binding site" evidence="10 13">
    <location>
        <position position="177"/>
    </location>
    <ligand>
        <name>a divalent metal cation</name>
        <dbReference type="ChEBI" id="CHEBI:60240"/>
    </ligand>
</feature>
<organism evidence="15 16">
    <name type="scientific">Pannonibacter tanglangensis</name>
    <dbReference type="NCBI Taxonomy" id="2750084"/>
    <lineage>
        <taxon>Bacteria</taxon>
        <taxon>Pseudomonadati</taxon>
        <taxon>Pseudomonadota</taxon>
        <taxon>Alphaproteobacteria</taxon>
        <taxon>Hyphomicrobiales</taxon>
        <taxon>Stappiaceae</taxon>
        <taxon>Pannonibacter</taxon>
    </lineage>
</organism>
<feature type="binding site" evidence="14">
    <location>
        <position position="179"/>
    </location>
    <ligand>
        <name>substrate</name>
    </ligand>
</feature>
<dbReference type="FunFam" id="3.20.20.70:FF:000004">
    <property type="entry name" value="Ribulose-phosphate 3-epimerase"/>
    <property type="match status" value="1"/>
</dbReference>
<protein>
    <recommendedName>
        <fullName evidence="7 10">Ribulose-phosphate 3-epimerase</fullName>
        <ecNumber evidence="7 10">5.1.3.1</ecNumber>
    </recommendedName>
</protein>
<dbReference type="GO" id="GO:0005737">
    <property type="term" value="C:cytoplasm"/>
    <property type="evidence" value="ECO:0007669"/>
    <property type="project" value="UniProtKB-ARBA"/>
</dbReference>
<evidence type="ECO:0000256" key="4">
    <source>
        <dbReference type="ARBA" id="ARBA00001947"/>
    </source>
</evidence>
<feature type="active site" description="Proton acceptor" evidence="10 12">
    <location>
        <position position="39"/>
    </location>
</feature>
<keyword evidence="10 11" id="KW-0119">Carbohydrate metabolism</keyword>
<dbReference type="GO" id="GO:0019323">
    <property type="term" value="P:pentose catabolic process"/>
    <property type="evidence" value="ECO:0007669"/>
    <property type="project" value="UniProtKB-UniRule"/>
</dbReference>
<dbReference type="SUPFAM" id="SSF51366">
    <property type="entry name" value="Ribulose-phoshate binding barrel"/>
    <property type="match status" value="1"/>
</dbReference>
<name>A0A7X5J9H9_9HYPH</name>
<dbReference type="PROSITE" id="PS01086">
    <property type="entry name" value="RIBUL_P_3_EPIMER_2"/>
    <property type="match status" value="1"/>
</dbReference>
<evidence type="ECO:0000256" key="1">
    <source>
        <dbReference type="ARBA" id="ARBA00001782"/>
    </source>
</evidence>
<dbReference type="PROSITE" id="PS01085">
    <property type="entry name" value="RIBUL_P_3_EPIMER_1"/>
    <property type="match status" value="1"/>
</dbReference>
<keyword evidence="13" id="KW-0862">Zinc</keyword>
<comment type="cofactor">
    <cofactor evidence="10 13">
        <name>a divalent metal cation</name>
        <dbReference type="ChEBI" id="CHEBI:60240"/>
    </cofactor>
    <text evidence="10 13">Binds 1 divalent metal cation per subunit.</text>
</comment>
<feature type="binding site" evidence="10 13">
    <location>
        <position position="37"/>
    </location>
    <ligand>
        <name>a divalent metal cation</name>
        <dbReference type="ChEBI" id="CHEBI:60240"/>
    </ligand>
</feature>
<dbReference type="InterPro" id="IPR000056">
    <property type="entry name" value="Ribul_P_3_epim-like"/>
</dbReference>
<evidence type="ECO:0000256" key="7">
    <source>
        <dbReference type="ARBA" id="ARBA00013188"/>
    </source>
</evidence>
<feature type="binding site" evidence="10 14">
    <location>
        <begin position="199"/>
        <end position="200"/>
    </location>
    <ligand>
        <name>substrate</name>
    </ligand>
</feature>
<proteinExistence type="inferred from homology"/>
<dbReference type="GO" id="GO:0006098">
    <property type="term" value="P:pentose-phosphate shunt"/>
    <property type="evidence" value="ECO:0007669"/>
    <property type="project" value="UniProtKB-UniRule"/>
</dbReference>
<comment type="pathway">
    <text evidence="10">Carbohydrate degradation.</text>
</comment>
<evidence type="ECO:0000313" key="16">
    <source>
        <dbReference type="Proteomes" id="UP000586722"/>
    </source>
</evidence>
<comment type="cofactor">
    <cofactor evidence="3">
        <name>Co(2+)</name>
        <dbReference type="ChEBI" id="CHEBI:48828"/>
    </cofactor>
</comment>
<evidence type="ECO:0000256" key="8">
    <source>
        <dbReference type="ARBA" id="ARBA00022723"/>
    </source>
</evidence>
<gene>
    <name evidence="10" type="primary">rpe</name>
    <name evidence="15" type="ORF">GWI72_16325</name>
</gene>
<dbReference type="PIRSF" id="PIRSF001461">
    <property type="entry name" value="RPE"/>
    <property type="match status" value="1"/>
</dbReference>
<evidence type="ECO:0000256" key="12">
    <source>
        <dbReference type="PIRSR" id="PIRSR001461-1"/>
    </source>
</evidence>
<evidence type="ECO:0000256" key="9">
    <source>
        <dbReference type="ARBA" id="ARBA00023235"/>
    </source>
</evidence>
<keyword evidence="13" id="KW-0464">Manganese</keyword>
<evidence type="ECO:0000256" key="6">
    <source>
        <dbReference type="ARBA" id="ARBA00009541"/>
    </source>
</evidence>